<keyword evidence="1 2" id="KW-0833">Ubl conjugation pathway</keyword>
<dbReference type="PANTHER" id="PTHR46654">
    <property type="entry name" value="E3 UBIQUITIN-PROTEIN LIGASE HECTD3"/>
    <property type="match status" value="1"/>
</dbReference>
<accession>A0ABR2K1N5</accession>
<dbReference type="Gene3D" id="3.30.2160.10">
    <property type="entry name" value="Hect, E3 ligase catalytic domain"/>
    <property type="match status" value="1"/>
</dbReference>
<dbReference type="PROSITE" id="PS50237">
    <property type="entry name" value="HECT"/>
    <property type="match status" value="1"/>
</dbReference>
<feature type="coiled-coil region" evidence="3">
    <location>
        <begin position="1968"/>
        <end position="1995"/>
    </location>
</feature>
<feature type="compositionally biased region" description="Basic residues" evidence="4">
    <location>
        <begin position="2126"/>
        <end position="2145"/>
    </location>
</feature>
<dbReference type="Proteomes" id="UP001470230">
    <property type="component" value="Unassembled WGS sequence"/>
</dbReference>
<evidence type="ECO:0000313" key="6">
    <source>
        <dbReference type="EMBL" id="KAK8884847.1"/>
    </source>
</evidence>
<keyword evidence="7" id="KW-1185">Reference proteome</keyword>
<feature type="compositionally biased region" description="Polar residues" evidence="4">
    <location>
        <begin position="1825"/>
        <end position="1834"/>
    </location>
</feature>
<protein>
    <recommendedName>
        <fullName evidence="5">HECT domain-containing protein</fullName>
    </recommendedName>
</protein>
<gene>
    <name evidence="6" type="ORF">M9Y10_043968</name>
</gene>
<feature type="compositionally biased region" description="Basic and acidic residues" evidence="4">
    <location>
        <begin position="1835"/>
        <end position="1848"/>
    </location>
</feature>
<dbReference type="Pfam" id="PF00632">
    <property type="entry name" value="HECT"/>
    <property type="match status" value="1"/>
</dbReference>
<comment type="caution">
    <text evidence="6">The sequence shown here is derived from an EMBL/GenBank/DDBJ whole genome shotgun (WGS) entry which is preliminary data.</text>
</comment>
<feature type="domain" description="HECT" evidence="5">
    <location>
        <begin position="3098"/>
        <end position="3501"/>
    </location>
</feature>
<dbReference type="InterPro" id="IPR000569">
    <property type="entry name" value="HECT_dom"/>
</dbReference>
<feature type="compositionally biased region" description="Low complexity" evidence="4">
    <location>
        <begin position="2089"/>
        <end position="2102"/>
    </location>
</feature>
<feature type="active site" description="Glycyl thioester intermediate" evidence="2">
    <location>
        <position position="3477"/>
    </location>
</feature>
<reference evidence="6 7" key="1">
    <citation type="submission" date="2024-04" db="EMBL/GenBank/DDBJ databases">
        <title>Tritrichomonas musculus Genome.</title>
        <authorList>
            <person name="Alves-Ferreira E."/>
            <person name="Grigg M."/>
            <person name="Lorenzi H."/>
            <person name="Galac M."/>
        </authorList>
    </citation>
    <scope>NUCLEOTIDE SEQUENCE [LARGE SCALE GENOMIC DNA]</scope>
    <source>
        <strain evidence="6 7">EAF2021</strain>
    </source>
</reference>
<feature type="region of interest" description="Disordered" evidence="4">
    <location>
        <begin position="2008"/>
        <end position="2062"/>
    </location>
</feature>
<dbReference type="EMBL" id="JAPFFF010000008">
    <property type="protein sequence ID" value="KAK8884847.1"/>
    <property type="molecule type" value="Genomic_DNA"/>
</dbReference>
<feature type="region of interest" description="Disordered" evidence="4">
    <location>
        <begin position="2672"/>
        <end position="2695"/>
    </location>
</feature>
<evidence type="ECO:0000256" key="4">
    <source>
        <dbReference type="SAM" id="MobiDB-lite"/>
    </source>
</evidence>
<name>A0ABR2K1N5_9EUKA</name>
<sequence length="3521" mass="403716">MDGSPPIPPSLQDINYDSDGKIFDMSFFKIVNSYAKSQELMKLTSLEIKERPSPDLILRELLNSQLPDGTLAYPIEIQEIISNCISSFISEPFEGMSLFERRFAIIDEKIADHFQIKNSSENEIKKNKSNESKREIPIENSLSGIMFYSFANTIDFSTASTDFVINFLKSIENIFLQQFNKSKLEVSKSAIYSTNKVFRQIYSNEKFNNIPELNYLTQNLSFLLAKILNTVNPLLIHFKKILKYRNSIQLQHIDFDKYLPPTESTFCKNLIVLKGVKKIKHISYANLHTLTAIADDNSLYFINTSDFSCSKKENIKITSDKFAISLNYILEKTSQNDETYKLYSIDQSAKLEKNIVIPIDQRGHLLFVWGDNDVFHFITEIEVDKFGYFYFKAPDGKLSEMRIIHFKFPKGSRKLTHAINLENGGLLLNFDNSPFDVEYDLEKEMATKELGSTFCSNKNCVSATYRGEQYTYIRNSNEIFLNINTNSLIPHFQDYPPDKEAEENCDNDDCSNEDYITTLLGELKLRLTELLDKIISDATASSIPYLSSSGLNKFFTDESKSAIEDILPICFDIISSDQKYDNVEFLDVLILILIACLYSNSDDLEDEQRLKILDLYEKIFFSDLPVKYPQLQTHIILSLTLSMHTLYSDDYSFIKKFFDAIIQNPERLNNFQNSNCMLILCQMPAILYIVDEHFYEILLEHFPSKIIQSLMFKIINSFFKEISNVKSHKIPKHFLDVLIPYLMGCANQSYDSSNDYFKILFQIAIQMLSLKDNFLPFAFAEIVAPKLPLIYQNLVNYNKLFKESEERYSNLINHDYKKQTIQYVFESQHYSSQRPTYQLSYQFPGASEIQVIFDKRCRITQQTDFTIEYIGFDGQKVTKKIMSERNRRPGLTDFTIPSNAVTINYRTNRYQYAWGVHVTFKAEVLADKFEFAPDFTQFLFSYFTHLIGKYLGCGLISLPMTEREEECKVLLQSNILQHTTPDQMLLIQQNQSNQEKDSNLSLKPKARTNGKKSDDIVKRKSISRGLSFNISESSFPSEILKGFLNDINSAEFKKDGAASVLFEHMYKKVPCRHRTRIVPEISAVEKAAAAVMIKHLGVASEALSYAQILSSEPNTPVPPNLHRIWQALYKIRLQLYNLMQHAKINSTQTNNNNDNNNNNNNNSDMDSLFLGKTNECLLKCNFLLSNEPILRIMINESKENYEKKQTMEIAINELVNFIMSSVKFTEIKALVELRKERFAIRMRALNLIHQLSKELGMVTNATLINSIIPIITRVLQDKSDINSLPLTMINEFNQSISALFTHFIDSFLDVKKHLLVRLTYANALSAPFIKYFNDEQIEKTINDLKTLLYENITNNDNNNNNNNNNNNSDVIPKSNLKSFGYVICMLIAKMSLSVSSNILPLFSSFLKDDSMLNEEVTNLLILVMTYLIQSHPEFQFDDIKYLLKMLSNESILPRVASSIFYFIGQYLCSTNISPSKLESFKFKFHATKMNFNAFVKFILKNIGQAYLKNDLDFITETSSIKECNLFIADEMISFIRLLLSPISKVANEVQSTLHEILSEQLEKRTNEAAGCLLVLGFGVHSLKYSSNAVLTSKKAKANKVIVEQYIPEVGQFLISQKGETVAYKIDATKPFAQPHTEIPTSFVLTEKECQSLSKILLDFDDSLFTSLVTSYLPIAVQIKENSSNLLKYLSFDQLLKMSLKKTHDKSFMTINQLCDDILSVKEKFKLTKNLISLYGANVTDDIATGFSVFSIDADSYEIEVIEPGTNFYFGFLSENQSISATQQITEIDITHKLLKSIKSQNQNNNSHRNSHLPDSDSDDSDTDSMNENQAQNQLDNDKKDSNNDEGSIEEKEKLLNSFSKRQYHVISPSKNLFTANNKYKPFPFMLNGKIQDNEIQKGDRFICSLFENTVYFTFCKNNRTFYLKSSNSDFIPIINTENAVLRVTPLEKPTSVPKYNNIEPIDLSVARYSRKKQKIKKLDEKIQKQQQKQQDDNEDMLINDSLMQSMFDSDNQDHVPAWRSSNNNNNRQRMPTEVIIEEEEDEEQDEQRESEEIMPSASFNIPLQMVTPIESIETDDSLIASIQTLMPRSSSADSNSNSNFDNENQDEQTLPMGSSNNNNNNERTRSHFLRGRRDRPRSQKSIKKRMKWRNLKKKQKRIQSFNFSEPYFIGSTVQIDKIKTMIYNRRGEIDWDEEKNHLFNRVGTITSIQADKNKKNTIAEVEFIDKTTGKKEIIKININLINVLSIPSIHHCSSIEDFGKEKRKSFSIRMLRYATILALENSIDFENESDHSLLKEITTNEDLTNLLILLSLELITPNHNKDSLSSFSNKLNASSNLILSIQRRRSKLFIPETASLLVQASSSSSSLLMYNDLVVPGHQKDLSKHLCGMLKLICDYQPNFLTILVKKVVSKWPRLQFEELLKYAPNELNFDVPYITKNINLNFTYTDTSCVGYFFLLSPESNLSGQNILHITGDEKYKQEITSCKASILCNCFTTDKKITIAKKLVPSKKDKIHFAIIPIFKHICGTFSKDDDGNDKEELLTLLKSPASYLHIYRIISNLSLSVMKKKKKNDLFNIFVNDLIPSIVKQLKENDIFTLAVYYDTLSTLLQQLDFQNSPLPMSINKDFDDFIKVFDIFDELNNRPNINSNQNENENENNSRVVYNARGIRGRRLRGRGMPRGRRVSNRNNGNLPTKNNLPKIPLHIQQFIAIKILLRKVSSPIQTQSQTKPSLIISKKSLNQALEVTDYGKKLTNFDEIAKCQNELPQIRPYLANAELCYSLTCSPIFPHYIILNEWISKELDDTLYTGDAFNFECTVYNPNASSLTVEIEDIKTKSSEDSNKAVKMTTVSSSSNINMTKLNGRKNCRSQISIDLSSLEIRVLDPYTKDLLATVPLYGSATISSNYFIIVSKRRDKSRPSSSQEMKVRVKVANLNNYGKEKIILNHLPQFANDVRQYETKWSPKIDESVMQLFSPSDRIPSELPTDYSTMFPVLRKVDKKLLDIRLSLIQRFNNNLHSIFAMTDIKDLNLPLTRFIINSSSSILFKEKEKKIWNEVNHRNRIQINLIFNRSKAALYLNNPKNPNGKSLLSQLIDQIPVSQLTILRQPSCVPWHVDLQGEGASDAGGPGREIFSQMCNDIMDIRSGIFSVTPNRRRGSGPNQDVLIPNVKSIYKQTNNNKNSANKSSTTSNNNNNNNNNNSNNVRGNQMHRSLSSNSNLSASMTTLSNPMNLNLNLNSNSEIIDEEKLSQFVYIGALMACAYISKLPQPFCFSDLIWSYLVGREVSAEDIYAIDEEFYQSMNSIKMCGPEVPFSSIYSTLNFTVENSFGETVELINGGTFINVDYDNRLEYCRLCEEFRINEFNLPLQKIREGLMMLLNEPLVKLLCPWELRLLLCGKMEIPIDELRKVCKINCEKQYEDMLFNVLERFSSNERMLFIKFATGRMSLPPPGLSWTSPLNVRFDNRGPGNPDHKLPYAATCSSSITIPLYSNEEVMEKMLKIAINYGGDIDQDNEPDLSEIVSLS</sequence>
<evidence type="ECO:0000256" key="3">
    <source>
        <dbReference type="SAM" id="Coils"/>
    </source>
</evidence>
<keyword evidence="3" id="KW-0175">Coiled coil</keyword>
<dbReference type="Gene3D" id="3.30.2410.10">
    <property type="entry name" value="Hect, E3 ligase catalytic domain"/>
    <property type="match status" value="1"/>
</dbReference>
<feature type="compositionally biased region" description="Low complexity" evidence="4">
    <location>
        <begin position="3173"/>
        <end position="3200"/>
    </location>
</feature>
<dbReference type="SUPFAM" id="SSF56204">
    <property type="entry name" value="Hect, E3 ligase catalytic domain"/>
    <property type="match status" value="1"/>
</dbReference>
<feature type="region of interest" description="Disordered" evidence="4">
    <location>
        <begin position="1801"/>
        <end position="1848"/>
    </location>
</feature>
<organism evidence="6 7">
    <name type="scientific">Tritrichomonas musculus</name>
    <dbReference type="NCBI Taxonomy" id="1915356"/>
    <lineage>
        <taxon>Eukaryota</taxon>
        <taxon>Metamonada</taxon>
        <taxon>Parabasalia</taxon>
        <taxon>Tritrichomonadida</taxon>
        <taxon>Tritrichomonadidae</taxon>
        <taxon>Tritrichomonas</taxon>
    </lineage>
</organism>
<feature type="compositionally biased region" description="Acidic residues" evidence="4">
    <location>
        <begin position="2035"/>
        <end position="2049"/>
    </location>
</feature>
<feature type="region of interest" description="Disordered" evidence="4">
    <location>
        <begin position="990"/>
        <end position="1014"/>
    </location>
</feature>
<dbReference type="InterPro" id="IPR042469">
    <property type="entry name" value="HECTD3"/>
</dbReference>
<feature type="region of interest" description="Disordered" evidence="4">
    <location>
        <begin position="3173"/>
        <end position="3213"/>
    </location>
</feature>
<proteinExistence type="predicted"/>
<feature type="region of interest" description="Disordered" evidence="4">
    <location>
        <begin position="2087"/>
        <end position="2145"/>
    </location>
</feature>
<dbReference type="Gene3D" id="3.90.1750.10">
    <property type="entry name" value="Hect, E3 ligase catalytic domains"/>
    <property type="match status" value="1"/>
</dbReference>
<evidence type="ECO:0000256" key="2">
    <source>
        <dbReference type="PROSITE-ProRule" id="PRU00104"/>
    </source>
</evidence>
<evidence type="ECO:0000256" key="1">
    <source>
        <dbReference type="ARBA" id="ARBA00022786"/>
    </source>
</evidence>
<feature type="compositionally biased region" description="Acidic residues" evidence="4">
    <location>
        <begin position="1815"/>
        <end position="1824"/>
    </location>
</feature>
<evidence type="ECO:0000259" key="5">
    <source>
        <dbReference type="PROSITE" id="PS50237"/>
    </source>
</evidence>
<dbReference type="PANTHER" id="PTHR46654:SF1">
    <property type="entry name" value="E3 UBIQUITIN-PROTEIN LIGASE HECTD3"/>
    <property type="match status" value="1"/>
</dbReference>
<feature type="compositionally biased region" description="Basic residues" evidence="4">
    <location>
        <begin position="2672"/>
        <end position="2684"/>
    </location>
</feature>
<dbReference type="InterPro" id="IPR035983">
    <property type="entry name" value="Hect_E3_ubiquitin_ligase"/>
</dbReference>
<dbReference type="SMART" id="SM00119">
    <property type="entry name" value="HECTc"/>
    <property type="match status" value="1"/>
</dbReference>
<evidence type="ECO:0000313" key="7">
    <source>
        <dbReference type="Proteomes" id="UP001470230"/>
    </source>
</evidence>